<comment type="caution">
    <text evidence="2">The sequence shown here is derived from an EMBL/GenBank/DDBJ whole genome shotgun (WGS) entry which is preliminary data.</text>
</comment>
<dbReference type="EMBL" id="VSRR010127034">
    <property type="protein sequence ID" value="MPD01408.1"/>
    <property type="molecule type" value="Genomic_DNA"/>
</dbReference>
<dbReference type="Proteomes" id="UP000324222">
    <property type="component" value="Unassembled WGS sequence"/>
</dbReference>
<sequence length="77" mass="8805">MLSYTSSLSLVPQDKPHLSLQVPLTKTTFIITGNLFLLLRSRQPLLFIMFKRALCSCGPVSISTLIQFLFKTMHTRY</sequence>
<reference evidence="2 3" key="1">
    <citation type="submission" date="2019-05" db="EMBL/GenBank/DDBJ databases">
        <title>Another draft genome of Portunus trituberculatus and its Hox gene families provides insights of decapod evolution.</title>
        <authorList>
            <person name="Jeong J.-H."/>
            <person name="Song I."/>
            <person name="Kim S."/>
            <person name="Choi T."/>
            <person name="Kim D."/>
            <person name="Ryu S."/>
            <person name="Kim W."/>
        </authorList>
    </citation>
    <scope>NUCLEOTIDE SEQUENCE [LARGE SCALE GENOMIC DNA]</scope>
    <source>
        <tissue evidence="2">Muscle</tissue>
    </source>
</reference>
<proteinExistence type="predicted"/>
<accession>A0A5B7K864</accession>
<organism evidence="2 3">
    <name type="scientific">Portunus trituberculatus</name>
    <name type="common">Swimming crab</name>
    <name type="synonym">Neptunus trituberculatus</name>
    <dbReference type="NCBI Taxonomy" id="210409"/>
    <lineage>
        <taxon>Eukaryota</taxon>
        <taxon>Metazoa</taxon>
        <taxon>Ecdysozoa</taxon>
        <taxon>Arthropoda</taxon>
        <taxon>Crustacea</taxon>
        <taxon>Multicrustacea</taxon>
        <taxon>Malacostraca</taxon>
        <taxon>Eumalacostraca</taxon>
        <taxon>Eucarida</taxon>
        <taxon>Decapoda</taxon>
        <taxon>Pleocyemata</taxon>
        <taxon>Brachyura</taxon>
        <taxon>Eubrachyura</taxon>
        <taxon>Portunoidea</taxon>
        <taxon>Portunidae</taxon>
        <taxon>Portuninae</taxon>
        <taxon>Portunus</taxon>
    </lineage>
</organism>
<evidence type="ECO:0000313" key="3">
    <source>
        <dbReference type="Proteomes" id="UP000324222"/>
    </source>
</evidence>
<keyword evidence="1" id="KW-0812">Transmembrane</keyword>
<dbReference type="AlphaFoldDB" id="A0A5B7K864"/>
<keyword evidence="1" id="KW-0472">Membrane</keyword>
<evidence type="ECO:0000256" key="1">
    <source>
        <dbReference type="SAM" id="Phobius"/>
    </source>
</evidence>
<gene>
    <name evidence="2" type="ORF">E2C01_096935</name>
</gene>
<keyword evidence="1" id="KW-1133">Transmembrane helix</keyword>
<keyword evidence="3" id="KW-1185">Reference proteome</keyword>
<feature type="transmembrane region" description="Helical" evidence="1">
    <location>
        <begin position="20"/>
        <end position="39"/>
    </location>
</feature>
<evidence type="ECO:0000313" key="2">
    <source>
        <dbReference type="EMBL" id="MPD01408.1"/>
    </source>
</evidence>
<name>A0A5B7K864_PORTR</name>
<protein>
    <submittedName>
        <fullName evidence="2">Uncharacterized protein</fullName>
    </submittedName>
</protein>